<keyword evidence="3" id="KW-1185">Reference proteome</keyword>
<feature type="compositionally biased region" description="Polar residues" evidence="1">
    <location>
        <begin position="152"/>
        <end position="161"/>
    </location>
</feature>
<organism evidence="2 3">
    <name type="scientific">Collybiopsis luxurians FD-317 M1</name>
    <dbReference type="NCBI Taxonomy" id="944289"/>
    <lineage>
        <taxon>Eukaryota</taxon>
        <taxon>Fungi</taxon>
        <taxon>Dikarya</taxon>
        <taxon>Basidiomycota</taxon>
        <taxon>Agaricomycotina</taxon>
        <taxon>Agaricomycetes</taxon>
        <taxon>Agaricomycetidae</taxon>
        <taxon>Agaricales</taxon>
        <taxon>Marasmiineae</taxon>
        <taxon>Omphalotaceae</taxon>
        <taxon>Collybiopsis</taxon>
        <taxon>Collybiopsis luxurians</taxon>
    </lineage>
</organism>
<accession>A0A0D0AVV6</accession>
<evidence type="ECO:0000256" key="1">
    <source>
        <dbReference type="SAM" id="MobiDB-lite"/>
    </source>
</evidence>
<name>A0A0D0AVV6_9AGAR</name>
<dbReference type="HOGENOM" id="CLU_106803_0_0_1"/>
<evidence type="ECO:0000313" key="3">
    <source>
        <dbReference type="Proteomes" id="UP000053593"/>
    </source>
</evidence>
<protein>
    <submittedName>
        <fullName evidence="2">Uncharacterized protein</fullName>
    </submittedName>
</protein>
<sequence length="161" mass="17659">MPLASSPLPLSSPTPAGLLVQPHRTGYTISKQGMEGGEYEGDREEEEDEAEEETLPPPPFPKRCVKTNGQRLSPVQQGEEREELSPPPKICTKDTERCLSSQQEQEQDIPPPPPPSKLTKGKGKGQCLSPVQEEEEDGDDSDSEERHPRQPAQHSPLTATS</sequence>
<feature type="compositionally biased region" description="Acidic residues" evidence="1">
    <location>
        <begin position="37"/>
        <end position="54"/>
    </location>
</feature>
<gene>
    <name evidence="2" type="ORF">GYMLUDRAFT_249221</name>
</gene>
<evidence type="ECO:0000313" key="2">
    <source>
        <dbReference type="EMBL" id="KIK54695.1"/>
    </source>
</evidence>
<reference evidence="2 3" key="1">
    <citation type="submission" date="2014-04" db="EMBL/GenBank/DDBJ databases">
        <title>Evolutionary Origins and Diversification of the Mycorrhizal Mutualists.</title>
        <authorList>
            <consortium name="DOE Joint Genome Institute"/>
            <consortium name="Mycorrhizal Genomics Consortium"/>
            <person name="Kohler A."/>
            <person name="Kuo A."/>
            <person name="Nagy L.G."/>
            <person name="Floudas D."/>
            <person name="Copeland A."/>
            <person name="Barry K.W."/>
            <person name="Cichocki N."/>
            <person name="Veneault-Fourrey C."/>
            <person name="LaButti K."/>
            <person name="Lindquist E.A."/>
            <person name="Lipzen A."/>
            <person name="Lundell T."/>
            <person name="Morin E."/>
            <person name="Murat C."/>
            <person name="Riley R."/>
            <person name="Ohm R."/>
            <person name="Sun H."/>
            <person name="Tunlid A."/>
            <person name="Henrissat B."/>
            <person name="Grigoriev I.V."/>
            <person name="Hibbett D.S."/>
            <person name="Martin F."/>
        </authorList>
    </citation>
    <scope>NUCLEOTIDE SEQUENCE [LARGE SCALE GENOMIC DNA]</scope>
    <source>
        <strain evidence="2 3">FD-317 M1</strain>
    </source>
</reference>
<dbReference type="AlphaFoldDB" id="A0A0D0AVV6"/>
<proteinExistence type="predicted"/>
<feature type="region of interest" description="Disordered" evidence="1">
    <location>
        <begin position="1"/>
        <end position="161"/>
    </location>
</feature>
<feature type="compositionally biased region" description="Polar residues" evidence="1">
    <location>
        <begin position="67"/>
        <end position="76"/>
    </location>
</feature>
<feature type="compositionally biased region" description="Acidic residues" evidence="1">
    <location>
        <begin position="132"/>
        <end position="143"/>
    </location>
</feature>
<dbReference type="Proteomes" id="UP000053593">
    <property type="component" value="Unassembled WGS sequence"/>
</dbReference>
<dbReference type="EMBL" id="KN834813">
    <property type="protein sequence ID" value="KIK54695.1"/>
    <property type="molecule type" value="Genomic_DNA"/>
</dbReference>
<feature type="compositionally biased region" description="Low complexity" evidence="1">
    <location>
        <begin position="1"/>
        <end position="19"/>
    </location>
</feature>